<dbReference type="OrthoDB" id="9770315at2"/>
<keyword evidence="4" id="KW-0067">ATP-binding</keyword>
<dbReference type="Pfam" id="PF00702">
    <property type="entry name" value="Hydrolase"/>
    <property type="match status" value="1"/>
</dbReference>
<dbReference type="SUPFAM" id="SSF56784">
    <property type="entry name" value="HAD-like"/>
    <property type="match status" value="1"/>
</dbReference>
<reference evidence="10 11" key="1">
    <citation type="submission" date="2016-11" db="EMBL/GenBank/DDBJ databases">
        <authorList>
            <person name="Jaros S."/>
            <person name="Januszkiewicz K."/>
            <person name="Wedrychowicz H."/>
        </authorList>
    </citation>
    <scope>NUCLEOTIDE SEQUENCE [LARGE SCALE GENOMIC DNA]</scope>
    <source>
        <strain evidence="10 11">DSM 18119</strain>
    </source>
</reference>
<dbReference type="Pfam" id="PF00122">
    <property type="entry name" value="E1-E2_ATPase"/>
    <property type="match status" value="1"/>
</dbReference>
<evidence type="ECO:0000313" key="10">
    <source>
        <dbReference type="EMBL" id="SHE59672.1"/>
    </source>
</evidence>
<name>A0A1M4USF6_9BACT</name>
<feature type="transmembrane region" description="Helical" evidence="8">
    <location>
        <begin position="629"/>
        <end position="651"/>
    </location>
</feature>
<evidence type="ECO:0000256" key="5">
    <source>
        <dbReference type="ARBA" id="ARBA00022967"/>
    </source>
</evidence>
<dbReference type="PRINTS" id="PR00119">
    <property type="entry name" value="CATATPASE"/>
</dbReference>
<evidence type="ECO:0000256" key="7">
    <source>
        <dbReference type="ARBA" id="ARBA00023136"/>
    </source>
</evidence>
<dbReference type="SUPFAM" id="SSF81660">
    <property type="entry name" value="Metal cation-transporting ATPase, ATP-binding domain N"/>
    <property type="match status" value="1"/>
</dbReference>
<keyword evidence="5" id="KW-1278">Translocase</keyword>
<dbReference type="STRING" id="1121884.SAMN02745131_00760"/>
<dbReference type="Gene3D" id="3.40.1110.10">
    <property type="entry name" value="Calcium-transporting ATPase, cytoplasmic domain N"/>
    <property type="match status" value="1"/>
</dbReference>
<keyword evidence="11" id="KW-1185">Reference proteome</keyword>
<dbReference type="GO" id="GO:0016020">
    <property type="term" value="C:membrane"/>
    <property type="evidence" value="ECO:0007669"/>
    <property type="project" value="UniProtKB-SubCell"/>
</dbReference>
<dbReference type="Gene3D" id="3.40.50.1000">
    <property type="entry name" value="HAD superfamily/HAD-like"/>
    <property type="match status" value="1"/>
</dbReference>
<evidence type="ECO:0000256" key="2">
    <source>
        <dbReference type="ARBA" id="ARBA00022692"/>
    </source>
</evidence>
<dbReference type="InterPro" id="IPR044492">
    <property type="entry name" value="P_typ_ATPase_HD_dom"/>
</dbReference>
<comment type="subcellular location">
    <subcellularLocation>
        <location evidence="1">Membrane</location>
        <topology evidence="1">Multi-pass membrane protein</topology>
    </subcellularLocation>
</comment>
<evidence type="ECO:0000256" key="1">
    <source>
        <dbReference type="ARBA" id="ARBA00004141"/>
    </source>
</evidence>
<dbReference type="RefSeq" id="WP_072833892.1">
    <property type="nucleotide sequence ID" value="NZ_FQUU01000002.1"/>
</dbReference>
<dbReference type="GO" id="GO:0016887">
    <property type="term" value="F:ATP hydrolysis activity"/>
    <property type="evidence" value="ECO:0007669"/>
    <property type="project" value="InterPro"/>
</dbReference>
<dbReference type="EMBL" id="FQUU01000002">
    <property type="protein sequence ID" value="SHE59672.1"/>
    <property type="molecule type" value="Genomic_DNA"/>
</dbReference>
<proteinExistence type="predicted"/>
<evidence type="ECO:0000313" key="11">
    <source>
        <dbReference type="Proteomes" id="UP000184048"/>
    </source>
</evidence>
<dbReference type="AlphaFoldDB" id="A0A1M4USF6"/>
<feature type="transmembrane region" description="Helical" evidence="8">
    <location>
        <begin position="733"/>
        <end position="754"/>
    </location>
</feature>
<keyword evidence="3" id="KW-0547">Nucleotide-binding</keyword>
<evidence type="ECO:0000256" key="6">
    <source>
        <dbReference type="ARBA" id="ARBA00022989"/>
    </source>
</evidence>
<dbReference type="Gene3D" id="2.70.150.10">
    <property type="entry name" value="Calcium-transporting ATPase, cytoplasmic transduction domain A"/>
    <property type="match status" value="1"/>
</dbReference>
<feature type="transmembrane region" description="Helical" evidence="8">
    <location>
        <begin position="41"/>
        <end position="64"/>
    </location>
</feature>
<evidence type="ECO:0000259" key="9">
    <source>
        <dbReference type="SMART" id="SM00831"/>
    </source>
</evidence>
<dbReference type="InterPro" id="IPR006068">
    <property type="entry name" value="ATPase_P-typ_cation-transptr_C"/>
</dbReference>
<dbReference type="InterPro" id="IPR001757">
    <property type="entry name" value="P_typ_ATPase"/>
</dbReference>
<feature type="transmembrane region" description="Helical" evidence="8">
    <location>
        <begin position="251"/>
        <end position="279"/>
    </location>
</feature>
<dbReference type="InterPro" id="IPR036412">
    <property type="entry name" value="HAD-like_sf"/>
</dbReference>
<dbReference type="GO" id="GO:0005524">
    <property type="term" value="F:ATP binding"/>
    <property type="evidence" value="ECO:0007669"/>
    <property type="project" value="UniProtKB-KW"/>
</dbReference>
<evidence type="ECO:0000256" key="8">
    <source>
        <dbReference type="SAM" id="Phobius"/>
    </source>
</evidence>
<dbReference type="SFLD" id="SFLDF00027">
    <property type="entry name" value="p-type_atpase"/>
    <property type="match status" value="1"/>
</dbReference>
<dbReference type="InterPro" id="IPR023298">
    <property type="entry name" value="ATPase_P-typ_TM_dom_sf"/>
</dbReference>
<feature type="transmembrane region" description="Helical" evidence="8">
    <location>
        <begin position="775"/>
        <end position="793"/>
    </location>
</feature>
<feature type="transmembrane region" description="Helical" evidence="8">
    <location>
        <begin position="705"/>
        <end position="727"/>
    </location>
</feature>
<dbReference type="NCBIfam" id="TIGR01494">
    <property type="entry name" value="ATPase_P-type"/>
    <property type="match status" value="2"/>
</dbReference>
<dbReference type="SFLD" id="SFLDS00003">
    <property type="entry name" value="Haloacid_Dehalogenase"/>
    <property type="match status" value="1"/>
</dbReference>
<dbReference type="SUPFAM" id="SSF81653">
    <property type="entry name" value="Calcium ATPase, transduction domain A"/>
    <property type="match status" value="1"/>
</dbReference>
<dbReference type="InterPro" id="IPR018303">
    <property type="entry name" value="ATPase_P-typ_P_site"/>
</dbReference>
<feature type="domain" description="Cation-transporting P-type ATPase N-terminal" evidence="9">
    <location>
        <begin position="3"/>
        <end position="66"/>
    </location>
</feature>
<dbReference type="Proteomes" id="UP000184048">
    <property type="component" value="Unassembled WGS sequence"/>
</dbReference>
<dbReference type="PRINTS" id="PR00120">
    <property type="entry name" value="HATPASE"/>
</dbReference>
<feature type="transmembrane region" description="Helical" evidence="8">
    <location>
        <begin position="657"/>
        <end position="678"/>
    </location>
</feature>
<accession>A0A1M4USF6</accession>
<dbReference type="InterPro" id="IPR008250">
    <property type="entry name" value="ATPase_P-typ_transduc_dom_A_sf"/>
</dbReference>
<dbReference type="InterPro" id="IPR004014">
    <property type="entry name" value="ATPase_P-typ_cation-transptr_N"/>
</dbReference>
<evidence type="ECO:0000256" key="4">
    <source>
        <dbReference type="ARBA" id="ARBA00022840"/>
    </source>
</evidence>
<dbReference type="PROSITE" id="PS00154">
    <property type="entry name" value="ATPASE_E1_E2"/>
    <property type="match status" value="1"/>
</dbReference>
<gene>
    <name evidence="10" type="ORF">SAMN02745131_00760</name>
</gene>
<dbReference type="InterPro" id="IPR059000">
    <property type="entry name" value="ATPase_P-type_domA"/>
</dbReference>
<dbReference type="Pfam" id="PF00689">
    <property type="entry name" value="Cation_ATPase_C"/>
    <property type="match status" value="1"/>
</dbReference>
<dbReference type="InterPro" id="IPR023299">
    <property type="entry name" value="ATPase_P-typ_cyto_dom_N"/>
</dbReference>
<feature type="transmembrane region" description="Helical" evidence="8">
    <location>
        <begin position="805"/>
        <end position="824"/>
    </location>
</feature>
<sequence length="836" mass="93388">MNSVSFNGIFTGLTQKEIPELQKKYGKNAFQSGESGNLLRLTWGIISEPMFIILLVACALYFILGESREGFLMLAAMIFVSAISFYQETKSSNALAALREFTEPKVMVIREGKETEIFSIDLLPGDIMYLSEGSRIPADAIIMQANDFTINESIITGESLPVNKSSNTKDTKLFQGTTINSGWCYARVTAIGNDTTLGKLGKSITTINTSKTLLQKQVSTFVKRMATFSMMAFLLIWFINYRQTGSLAESLLVGLVLAMSVIPEEIPVAFSSFMALGAFHMAKLGIITRQPATIENLGAVSVICLDKTGTITQNKMAVKLIYDYKSDKLLDVQQLTKNETPVLHFARLASEQMPFDAMEKAIIDAYQESNDGDADSVFSISHEYPLEGYPPMMTHVHGHADIKTVAGKGAPERIIKVCRLDENSIAKIRKIVIDMACQGYRVLGVCSALSANNDFPQSQDDFNWQFEGLLALYDPPKTQVHAELKKWYKAGIKIKLITGDYAETAINISEQVGLREFKKNKTGEEIQHYSEVEIKEVAASTNLFSRMFPDAKLKIIEALKANGEIVAMMGDGVNDAPALKSSHIGIAGGSKGADIAREASDLILTDDNLDKITEAIYQGRKIFNNLKKAVRYIISIHTPIILTAALPVILGWKFPNIFTPIHVIFLEIIMGPTCSIFYEREPADKDIMTLPPRERSQTMFTWNELLVSLIQGAIIAIGVLSIYYYFMNLGYEINYVRTIVFITLIFSNIFLTFVNRSFRETINNTLKYKNNLAPWILIISVIFLWSILSIPFIKDVFYLSKISTQHFILAMVVGFTTTAWFELYKLIKKKKKAPSI</sequence>
<dbReference type="SMART" id="SM00831">
    <property type="entry name" value="Cation_ATPase_N"/>
    <property type="match status" value="1"/>
</dbReference>
<organism evidence="10 11">
    <name type="scientific">Flavisolibacter ginsengisoli DSM 18119</name>
    <dbReference type="NCBI Taxonomy" id="1121884"/>
    <lineage>
        <taxon>Bacteria</taxon>
        <taxon>Pseudomonadati</taxon>
        <taxon>Bacteroidota</taxon>
        <taxon>Chitinophagia</taxon>
        <taxon>Chitinophagales</taxon>
        <taxon>Chitinophagaceae</taxon>
        <taxon>Flavisolibacter</taxon>
    </lineage>
</organism>
<dbReference type="Pfam" id="PF00690">
    <property type="entry name" value="Cation_ATPase_N"/>
    <property type="match status" value="1"/>
</dbReference>
<keyword evidence="2 8" id="KW-0812">Transmembrane</keyword>
<dbReference type="InterPro" id="IPR023214">
    <property type="entry name" value="HAD_sf"/>
</dbReference>
<dbReference type="Gene3D" id="1.20.1110.10">
    <property type="entry name" value="Calcium-transporting ATPase, transmembrane domain"/>
    <property type="match status" value="1"/>
</dbReference>
<dbReference type="SFLD" id="SFLDG00002">
    <property type="entry name" value="C1.7:_P-type_atpase_like"/>
    <property type="match status" value="1"/>
</dbReference>
<dbReference type="SUPFAM" id="SSF81665">
    <property type="entry name" value="Calcium ATPase, transmembrane domain M"/>
    <property type="match status" value="1"/>
</dbReference>
<keyword evidence="7 8" id="KW-0472">Membrane</keyword>
<feature type="transmembrane region" description="Helical" evidence="8">
    <location>
        <begin position="221"/>
        <end position="239"/>
    </location>
</feature>
<dbReference type="PANTHER" id="PTHR42861">
    <property type="entry name" value="CALCIUM-TRANSPORTING ATPASE"/>
    <property type="match status" value="1"/>
</dbReference>
<evidence type="ECO:0000256" key="3">
    <source>
        <dbReference type="ARBA" id="ARBA00022741"/>
    </source>
</evidence>
<keyword evidence="6 8" id="KW-1133">Transmembrane helix</keyword>
<protein>
    <submittedName>
        <fullName evidence="10">Ca2+-transporting ATPase</fullName>
    </submittedName>
</protein>